<keyword evidence="1" id="KW-1133">Transmembrane helix</keyword>
<dbReference type="EMBL" id="DRXG01000044">
    <property type="protein sequence ID" value="HHN52119.1"/>
    <property type="molecule type" value="Genomic_DNA"/>
</dbReference>
<organism evidence="4">
    <name type="scientific">Caldiarchaeum subterraneum</name>
    <dbReference type="NCBI Taxonomy" id="311458"/>
    <lineage>
        <taxon>Archaea</taxon>
        <taxon>Nitrososphaerota</taxon>
        <taxon>Candidatus Caldarchaeales</taxon>
        <taxon>Candidatus Caldarchaeaceae</taxon>
        <taxon>Candidatus Caldarchaeum</taxon>
    </lineage>
</organism>
<dbReference type="PANTHER" id="PTHR42852:SF13">
    <property type="entry name" value="PROTEIN DIPZ"/>
    <property type="match status" value="1"/>
</dbReference>
<feature type="domain" description="Thioredoxin" evidence="2">
    <location>
        <begin position="55"/>
        <end position="200"/>
    </location>
</feature>
<dbReference type="PROSITE" id="PS51352">
    <property type="entry name" value="THIOREDOXIN_2"/>
    <property type="match status" value="1"/>
</dbReference>
<proteinExistence type="predicted"/>
<name>A0A7C4E2N3_CALS0</name>
<dbReference type="PANTHER" id="PTHR42852">
    <property type="entry name" value="THIOL:DISULFIDE INTERCHANGE PROTEIN DSBE"/>
    <property type="match status" value="1"/>
</dbReference>
<dbReference type="InterPro" id="IPR050553">
    <property type="entry name" value="Thioredoxin_ResA/DsbE_sf"/>
</dbReference>
<dbReference type="Pfam" id="PF08534">
    <property type="entry name" value="Redoxin"/>
    <property type="match status" value="1"/>
</dbReference>
<dbReference type="InterPro" id="IPR036249">
    <property type="entry name" value="Thioredoxin-like_sf"/>
</dbReference>
<dbReference type="EMBL" id="DTCM01000022">
    <property type="protein sequence ID" value="HGL40413.1"/>
    <property type="molecule type" value="Genomic_DNA"/>
</dbReference>
<evidence type="ECO:0000313" key="4">
    <source>
        <dbReference type="EMBL" id="HGN90536.1"/>
    </source>
</evidence>
<dbReference type="EMBL" id="DTAD01000057">
    <property type="protein sequence ID" value="HGN90536.1"/>
    <property type="molecule type" value="Genomic_DNA"/>
</dbReference>
<evidence type="ECO:0000259" key="2">
    <source>
        <dbReference type="PROSITE" id="PS51352"/>
    </source>
</evidence>
<keyword evidence="1" id="KW-0812">Transmembrane</keyword>
<dbReference type="GO" id="GO:0016491">
    <property type="term" value="F:oxidoreductase activity"/>
    <property type="evidence" value="ECO:0007669"/>
    <property type="project" value="InterPro"/>
</dbReference>
<evidence type="ECO:0000313" key="3">
    <source>
        <dbReference type="EMBL" id="HGL40413.1"/>
    </source>
</evidence>
<feature type="transmembrane region" description="Helical" evidence="1">
    <location>
        <begin position="15"/>
        <end position="36"/>
    </location>
</feature>
<dbReference type="InterPro" id="IPR013766">
    <property type="entry name" value="Thioredoxin_domain"/>
</dbReference>
<accession>A0A7C4E2N3</accession>
<gene>
    <name evidence="5" type="ORF">ENM30_02270</name>
    <name evidence="4" type="ORF">ENT82_05350</name>
    <name evidence="3" type="ORF">ENU43_01925</name>
</gene>
<dbReference type="Gene3D" id="3.40.30.10">
    <property type="entry name" value="Glutaredoxin"/>
    <property type="match status" value="1"/>
</dbReference>
<dbReference type="InterPro" id="IPR013740">
    <property type="entry name" value="Redoxin"/>
</dbReference>
<evidence type="ECO:0000256" key="1">
    <source>
        <dbReference type="SAM" id="Phobius"/>
    </source>
</evidence>
<dbReference type="SUPFAM" id="SSF52833">
    <property type="entry name" value="Thioredoxin-like"/>
    <property type="match status" value="1"/>
</dbReference>
<keyword evidence="1" id="KW-0472">Membrane</keyword>
<sequence length="200" mass="22387">MSEMPSKKVKKKRNLSTYLAVLPAALLVVFIVYLVATPPSQSISTIATTGQTNTVKTGDIAAPFSLDLIDETGLKNEKVTFRPDSGQIYFIDFIHEWCVHCRNMAPIVERLHQTYAEKGVVFITVAGGYNTDAQKTAQFIKNYRVTWPVGFDPQLEIFRQYGVRGTPTYVIVNRNGIITAKLEGEQPYEALARELDRLLG</sequence>
<evidence type="ECO:0000313" key="5">
    <source>
        <dbReference type="EMBL" id="HHN52119.1"/>
    </source>
</evidence>
<protein>
    <submittedName>
        <fullName evidence="4">TlpA family protein disulfide reductase</fullName>
    </submittedName>
</protein>
<reference evidence="4" key="1">
    <citation type="journal article" date="2020" name="mSystems">
        <title>Genome- and Community-Level Interaction Insights into Carbon Utilization and Element Cycling Functions of Hydrothermarchaeota in Hydrothermal Sediment.</title>
        <authorList>
            <person name="Zhou Z."/>
            <person name="Liu Y."/>
            <person name="Xu W."/>
            <person name="Pan J."/>
            <person name="Luo Z.H."/>
            <person name="Li M."/>
        </authorList>
    </citation>
    <scope>NUCLEOTIDE SEQUENCE [LARGE SCALE GENOMIC DNA]</scope>
    <source>
        <strain evidence="5">SpSt-1073</strain>
        <strain evidence="4">SpSt-613</strain>
        <strain evidence="3">SpSt-669</strain>
    </source>
</reference>
<comment type="caution">
    <text evidence="4">The sequence shown here is derived from an EMBL/GenBank/DDBJ whole genome shotgun (WGS) entry which is preliminary data.</text>
</comment>
<dbReference type="AlphaFoldDB" id="A0A7C4E2N3"/>
<dbReference type="CDD" id="cd02966">
    <property type="entry name" value="TlpA_like_family"/>
    <property type="match status" value="1"/>
</dbReference>